<dbReference type="AlphaFoldDB" id="A0A3R9ZQ95"/>
<organism evidence="2 3">
    <name type="scientific">Aquibium carbonis</name>
    <dbReference type="NCBI Taxonomy" id="2495581"/>
    <lineage>
        <taxon>Bacteria</taxon>
        <taxon>Pseudomonadati</taxon>
        <taxon>Pseudomonadota</taxon>
        <taxon>Alphaproteobacteria</taxon>
        <taxon>Hyphomicrobiales</taxon>
        <taxon>Phyllobacteriaceae</taxon>
        <taxon>Aquibium</taxon>
    </lineage>
</organism>
<accession>A0A3R9ZQ95</accession>
<name>A0A3R9ZQ95_9HYPH</name>
<feature type="chain" id="PRO_5018628786" description="Secreted protein" evidence="1">
    <location>
        <begin position="29"/>
        <end position="105"/>
    </location>
</feature>
<proteinExistence type="predicted"/>
<reference evidence="2 3" key="1">
    <citation type="submission" date="2018-12" db="EMBL/GenBank/DDBJ databases">
        <title>Mesorhizobium carbonis sp. nov., isolated from coal mine water.</title>
        <authorList>
            <person name="Xin W."/>
            <person name="Xu Z."/>
            <person name="Xiang F."/>
            <person name="Zhang J."/>
            <person name="Xi L."/>
            <person name="Liu J."/>
        </authorList>
    </citation>
    <scope>NUCLEOTIDE SEQUENCE [LARGE SCALE GENOMIC DNA]</scope>
    <source>
        <strain evidence="2 3">B2.3</strain>
    </source>
</reference>
<gene>
    <name evidence="2" type="ORF">EJC49_17170</name>
</gene>
<dbReference type="EMBL" id="RWKW01000064">
    <property type="protein sequence ID" value="RST85124.1"/>
    <property type="molecule type" value="Genomic_DNA"/>
</dbReference>
<protein>
    <recommendedName>
        <fullName evidence="4">Secreted protein</fullName>
    </recommendedName>
</protein>
<dbReference type="OrthoDB" id="8099063at2"/>
<dbReference type="Proteomes" id="UP000278398">
    <property type="component" value="Unassembled WGS sequence"/>
</dbReference>
<evidence type="ECO:0008006" key="4">
    <source>
        <dbReference type="Google" id="ProtNLM"/>
    </source>
</evidence>
<sequence>MSRRFHRLAFAGLLAAAGAMMAIAPATASERYPNSGGGRDMVTGYLCVGTDCDTLRLPGTDCLCTKDNPAQMDFRKLKLTCVTKQNRKWVACPIQPRPGEVIRAR</sequence>
<comment type="caution">
    <text evidence="2">The sequence shown here is derived from an EMBL/GenBank/DDBJ whole genome shotgun (WGS) entry which is preliminary data.</text>
</comment>
<feature type="signal peptide" evidence="1">
    <location>
        <begin position="1"/>
        <end position="28"/>
    </location>
</feature>
<evidence type="ECO:0000313" key="2">
    <source>
        <dbReference type="EMBL" id="RST85124.1"/>
    </source>
</evidence>
<keyword evidence="3" id="KW-1185">Reference proteome</keyword>
<dbReference type="RefSeq" id="WP_126701165.1">
    <property type="nucleotide sequence ID" value="NZ_RWKW01000064.1"/>
</dbReference>
<evidence type="ECO:0000256" key="1">
    <source>
        <dbReference type="SAM" id="SignalP"/>
    </source>
</evidence>
<keyword evidence="1" id="KW-0732">Signal</keyword>
<evidence type="ECO:0000313" key="3">
    <source>
        <dbReference type="Proteomes" id="UP000278398"/>
    </source>
</evidence>